<feature type="region of interest" description="Disordered" evidence="1">
    <location>
        <begin position="52"/>
        <end position="72"/>
    </location>
</feature>
<gene>
    <name evidence="2" type="ORF">RD2015_3479</name>
</gene>
<dbReference type="Proteomes" id="UP000060699">
    <property type="component" value="Chromosome"/>
</dbReference>
<dbReference type="AlphaFoldDB" id="A0A0U3NHQ3"/>
<sequence length="87" mass="10184">MLVGLVGLVEPMLRLVAVVALLRLTRKVCNIRRFHQGQFIVRRITGERRVRSLTKARRARRHSRRHRRMGLEGRVVEMCHGESETSK</sequence>
<keyword evidence="3" id="KW-1185">Reference proteome</keyword>
<accession>A0A0U3NHQ3</accession>
<dbReference type="KEGG" id="rdp:RD2015_3479"/>
<name>A0A0U3NHQ3_9BURK</name>
<protein>
    <submittedName>
        <fullName evidence="2">Uncharacterized protein</fullName>
    </submittedName>
</protein>
<proteinExistence type="predicted"/>
<dbReference type="EMBL" id="CP013729">
    <property type="protein sequence ID" value="ALV07936.1"/>
    <property type="molecule type" value="Genomic_DNA"/>
</dbReference>
<reference evidence="2 3" key="1">
    <citation type="submission" date="2015-12" db="EMBL/GenBank/DDBJ databases">
        <title>Complete genome of Roseateles depolymerans KCTC 42856.</title>
        <authorList>
            <person name="Kim K.M."/>
        </authorList>
    </citation>
    <scope>NUCLEOTIDE SEQUENCE [LARGE SCALE GENOMIC DNA]</scope>
    <source>
        <strain evidence="2 3">KCTC 42856</strain>
    </source>
</reference>
<evidence type="ECO:0000313" key="3">
    <source>
        <dbReference type="Proteomes" id="UP000060699"/>
    </source>
</evidence>
<evidence type="ECO:0000313" key="2">
    <source>
        <dbReference type="EMBL" id="ALV07936.1"/>
    </source>
</evidence>
<feature type="compositionally biased region" description="Basic residues" evidence="1">
    <location>
        <begin position="52"/>
        <end position="68"/>
    </location>
</feature>
<organism evidence="2 3">
    <name type="scientific">Roseateles depolymerans</name>
    <dbReference type="NCBI Taxonomy" id="76731"/>
    <lineage>
        <taxon>Bacteria</taxon>
        <taxon>Pseudomonadati</taxon>
        <taxon>Pseudomonadota</taxon>
        <taxon>Betaproteobacteria</taxon>
        <taxon>Burkholderiales</taxon>
        <taxon>Sphaerotilaceae</taxon>
        <taxon>Roseateles</taxon>
    </lineage>
</organism>
<evidence type="ECO:0000256" key="1">
    <source>
        <dbReference type="SAM" id="MobiDB-lite"/>
    </source>
</evidence>